<keyword evidence="8 11" id="KW-0811">Translocation</keyword>
<sequence>MLTAFARAFKTPDLRKKLLFTLGIIVLFRLGQHIPIPGIDYKNVQTCMDLAKGQQGLFGLVNMFSGGALLQITIFALGIMPYITASIILQLLTVVIPRLEALKKEGQAGQGKITQYTRYLTIALAILQGTGLVATARSGSLFQSCPVGGQIVRDDSIFTTAVMVITMTAGTALIMWLGELVTDRGIGNGMSILMFVSIAAGFPSAMWSIKQQGKIMDGWLEFGLVILCGLAMVGLVVFVEQAQRRIPVQYAKRMIGRRSYGGTSTYIPMKVNQAGVIPVIFASSLLYIPALIVQFSNSKAGWATWISQNFVKGDHPIYIATYFLLIVFFAFFYVAISFNPEEVADNMKKYGGFIPGIRAGRPTAEYLSYVLNRITWPGALYLGLIALVPTVALVTLNANQNFPFGGTSILIIVGVGLETVKQIESQLQQRHYEGFLR</sequence>
<dbReference type="SUPFAM" id="SSF103491">
    <property type="entry name" value="Preprotein translocase SecY subunit"/>
    <property type="match status" value="1"/>
</dbReference>
<dbReference type="GO" id="GO:0005886">
    <property type="term" value="C:plasma membrane"/>
    <property type="evidence" value="ECO:0007669"/>
    <property type="project" value="UniProtKB-SubCell"/>
</dbReference>
<feature type="transmembrane region" description="Helical" evidence="11">
    <location>
        <begin position="402"/>
        <end position="420"/>
    </location>
</feature>
<dbReference type="InterPro" id="IPR002208">
    <property type="entry name" value="SecY/SEC61-alpha"/>
</dbReference>
<keyword evidence="6 11" id="KW-0653">Protein transport</keyword>
<evidence type="ECO:0000256" key="4">
    <source>
        <dbReference type="ARBA" id="ARBA00022475"/>
    </source>
</evidence>
<dbReference type="InterPro" id="IPR023201">
    <property type="entry name" value="SecY_dom_sf"/>
</dbReference>
<evidence type="ECO:0000256" key="2">
    <source>
        <dbReference type="ARBA" id="ARBA00005751"/>
    </source>
</evidence>
<dbReference type="GO" id="GO:0043952">
    <property type="term" value="P:protein transport by the Sec complex"/>
    <property type="evidence" value="ECO:0007669"/>
    <property type="project" value="UniProtKB-UniRule"/>
</dbReference>
<evidence type="ECO:0000256" key="9">
    <source>
        <dbReference type="ARBA" id="ARBA00023136"/>
    </source>
</evidence>
<dbReference type="eggNOG" id="COG0201">
    <property type="taxonomic scope" value="Bacteria"/>
</dbReference>
<feature type="transmembrane region" description="Helical" evidence="11">
    <location>
        <begin position="317"/>
        <end position="338"/>
    </location>
</feature>
<evidence type="ECO:0000256" key="1">
    <source>
        <dbReference type="ARBA" id="ARBA00004141"/>
    </source>
</evidence>
<feature type="transmembrane region" description="Helical" evidence="11">
    <location>
        <begin position="68"/>
        <end position="95"/>
    </location>
</feature>
<accession>A0A0A0NFQ0</accession>
<feature type="transmembrane region" description="Helical" evidence="11">
    <location>
        <begin position="116"/>
        <end position="136"/>
    </location>
</feature>
<proteinExistence type="inferred from homology"/>
<dbReference type="EMBL" id="QYCY01000001">
    <property type="protein sequence ID" value="RLV81136.1"/>
    <property type="molecule type" value="Genomic_DNA"/>
</dbReference>
<dbReference type="GO" id="GO:0065002">
    <property type="term" value="P:intracellular protein transmembrane transport"/>
    <property type="evidence" value="ECO:0007669"/>
    <property type="project" value="UniProtKB-UniRule"/>
</dbReference>
<dbReference type="PANTHER" id="PTHR10906">
    <property type="entry name" value="SECY/SEC61-ALPHA FAMILY MEMBER"/>
    <property type="match status" value="1"/>
</dbReference>
<gene>
    <name evidence="11" type="primary">secY</name>
    <name evidence="15" type="ORF">D3C57_122165</name>
</gene>
<reference evidence="15 16" key="1">
    <citation type="journal article" date="2018" name="J. Biol. Chem.">
        <title>Discovery of the actinoplanic acid pathway in Streptomyces rapamycinicus reveals a genetically conserved synergism with rapamycin.</title>
        <authorList>
            <person name="Mrak P."/>
            <person name="Krastel P."/>
            <person name="Pivk Lukancic P."/>
            <person name="Tao J."/>
            <person name="Pistorius D."/>
            <person name="Moore C.M."/>
        </authorList>
    </citation>
    <scope>NUCLEOTIDE SEQUENCE [LARGE SCALE GENOMIC DNA]</scope>
    <source>
        <strain evidence="15 16">NRRL 5491</strain>
    </source>
</reference>
<feature type="transmembrane region" description="Helical" evidence="11">
    <location>
        <begin position="156"/>
        <end position="177"/>
    </location>
</feature>
<comment type="subunit">
    <text evidence="11">Component of the Sec protein translocase complex. Heterotrimer consisting of SecY, SecE and SecG subunits. The heterotrimers can form oligomers, although 1 heterotrimer is thought to be able to translocate proteins. Interacts with the ribosome. Interacts with SecDF, and other proteins may be involved. Interacts with SecA.</text>
</comment>
<dbReference type="KEGG" id="src:M271_21380"/>
<evidence type="ECO:0000256" key="7">
    <source>
        <dbReference type="ARBA" id="ARBA00022989"/>
    </source>
</evidence>
<comment type="function">
    <text evidence="11 12">The central subunit of the protein translocation channel SecYEG. Consists of two halves formed by TMs 1-5 and 6-10. These two domains form a lateral gate at the front which open onto the bilayer between TMs 2 and 7, and are clamped together by SecE at the back. The channel is closed by both a pore ring composed of hydrophobic SecY resides and a short helix (helix 2A) on the extracellular side of the membrane which forms a plug. The plug probably moves laterally to allow the channel to open. The ring and the pore may move independently.</text>
</comment>
<organism evidence="15 16">
    <name type="scientific">Streptomyces rapamycinicus (strain ATCC 29253 / DSM 41530 / NRRL 5491 / AYB-994)</name>
    <name type="common">Streptomyces hygroscopicus (strain ATCC 29253)</name>
    <dbReference type="NCBI Taxonomy" id="1343740"/>
    <lineage>
        <taxon>Bacteria</taxon>
        <taxon>Bacillati</taxon>
        <taxon>Actinomycetota</taxon>
        <taxon>Actinomycetes</taxon>
        <taxon>Kitasatosporales</taxon>
        <taxon>Streptomycetaceae</taxon>
        <taxon>Streptomyces</taxon>
        <taxon>Streptomyces violaceusniger group</taxon>
    </lineage>
</organism>
<keyword evidence="5 11" id="KW-0812">Transmembrane</keyword>
<dbReference type="GO" id="GO:0006605">
    <property type="term" value="P:protein targeting"/>
    <property type="evidence" value="ECO:0007669"/>
    <property type="project" value="UniProtKB-UniRule"/>
</dbReference>
<name>A0A0A0NFQ0_STRRN</name>
<dbReference type="FunFam" id="1.10.3370.10:FF:000001">
    <property type="entry name" value="Preprotein translocase subunit SecY"/>
    <property type="match status" value="1"/>
</dbReference>
<evidence type="ECO:0000256" key="8">
    <source>
        <dbReference type="ARBA" id="ARBA00023010"/>
    </source>
</evidence>
<feature type="transmembrane region" description="Helical" evidence="11">
    <location>
        <begin position="219"/>
        <end position="239"/>
    </location>
</feature>
<dbReference type="Gene3D" id="1.10.3370.10">
    <property type="entry name" value="SecY subunit domain"/>
    <property type="match status" value="1"/>
</dbReference>
<dbReference type="GeneID" id="302517404"/>
<dbReference type="InterPro" id="IPR026593">
    <property type="entry name" value="SecY"/>
</dbReference>
<dbReference type="Proteomes" id="UP000281594">
    <property type="component" value="Unassembled WGS sequence"/>
</dbReference>
<evidence type="ECO:0000256" key="6">
    <source>
        <dbReference type="ARBA" id="ARBA00022927"/>
    </source>
</evidence>
<dbReference type="PRINTS" id="PR00303">
    <property type="entry name" value="SECYTRNLCASE"/>
</dbReference>
<evidence type="ECO:0000256" key="12">
    <source>
        <dbReference type="RuleBase" id="RU000537"/>
    </source>
</evidence>
<keyword evidence="7 11" id="KW-1133">Transmembrane helix</keyword>
<feature type="transmembrane region" description="Helical" evidence="11">
    <location>
        <begin position="378"/>
        <end position="396"/>
    </location>
</feature>
<comment type="caution">
    <text evidence="11">Lacks conserved residue(s) required for the propagation of feature annotation.</text>
</comment>
<dbReference type="HAMAP" id="MF_01465">
    <property type="entry name" value="SecY"/>
    <property type="match status" value="1"/>
</dbReference>
<feature type="transmembrane region" description="Helical" evidence="11">
    <location>
        <begin position="189"/>
        <end position="207"/>
    </location>
</feature>
<comment type="similarity">
    <text evidence="2 11 14">Belongs to the SecY/SEC61-alpha family.</text>
</comment>
<dbReference type="AlphaFoldDB" id="A0A0A0NFQ0"/>
<evidence type="ECO:0000256" key="13">
    <source>
        <dbReference type="RuleBase" id="RU003484"/>
    </source>
</evidence>
<dbReference type="PROSITE" id="PS00755">
    <property type="entry name" value="SECY_1"/>
    <property type="match status" value="1"/>
</dbReference>
<dbReference type="PROSITE" id="PS00756">
    <property type="entry name" value="SECY_2"/>
    <property type="match status" value="1"/>
</dbReference>
<keyword evidence="4 11" id="KW-1003">Cell membrane</keyword>
<keyword evidence="9 11" id="KW-0472">Membrane</keyword>
<dbReference type="Pfam" id="PF00344">
    <property type="entry name" value="SecY"/>
    <property type="match status" value="1"/>
</dbReference>
<dbReference type="NCBIfam" id="TIGR00967">
    <property type="entry name" value="3a0501s007"/>
    <property type="match status" value="1"/>
</dbReference>
<comment type="subcellular location">
    <subcellularLocation>
        <location evidence="11">Cell membrane</location>
        <topology evidence="11">Multi-pass membrane protein</topology>
    </subcellularLocation>
    <subcellularLocation>
        <location evidence="1 13">Membrane</location>
        <topology evidence="1 13">Multi-pass membrane protein</topology>
    </subcellularLocation>
</comment>
<keyword evidence="3 11" id="KW-0813">Transport</keyword>
<comment type="caution">
    <text evidence="15">The sequence shown here is derived from an EMBL/GenBank/DDBJ whole genome shotgun (WGS) entry which is preliminary data.</text>
</comment>
<evidence type="ECO:0000256" key="14">
    <source>
        <dbReference type="RuleBase" id="RU004349"/>
    </source>
</evidence>
<evidence type="ECO:0000313" key="16">
    <source>
        <dbReference type="Proteomes" id="UP000281594"/>
    </source>
</evidence>
<dbReference type="InterPro" id="IPR030659">
    <property type="entry name" value="SecY_CS"/>
</dbReference>
<evidence type="ECO:0000313" key="15">
    <source>
        <dbReference type="EMBL" id="RLV81136.1"/>
    </source>
</evidence>
<dbReference type="RefSeq" id="WP_020869246.1">
    <property type="nucleotide sequence ID" value="NC_022785.1"/>
</dbReference>
<feature type="transmembrane region" description="Helical" evidence="11">
    <location>
        <begin position="276"/>
        <end position="297"/>
    </location>
</feature>
<dbReference type="STRING" id="1343740.M271_21380"/>
<dbReference type="HOGENOM" id="CLU_030313_0_0_11"/>
<evidence type="ECO:0000256" key="11">
    <source>
        <dbReference type="HAMAP-Rule" id="MF_01465"/>
    </source>
</evidence>
<evidence type="ECO:0000256" key="5">
    <source>
        <dbReference type="ARBA" id="ARBA00022692"/>
    </source>
</evidence>
<protein>
    <recommendedName>
        <fullName evidence="10 11">Protein translocase subunit SecY</fullName>
    </recommendedName>
</protein>
<evidence type="ECO:0000256" key="10">
    <source>
        <dbReference type="ARBA" id="ARBA00039733"/>
    </source>
</evidence>
<dbReference type="PIRSF" id="PIRSF004557">
    <property type="entry name" value="SecY"/>
    <property type="match status" value="1"/>
</dbReference>
<evidence type="ECO:0000256" key="3">
    <source>
        <dbReference type="ARBA" id="ARBA00022448"/>
    </source>
</evidence>